<feature type="compositionally biased region" description="Low complexity" evidence="1">
    <location>
        <begin position="22"/>
        <end position="31"/>
    </location>
</feature>
<proteinExistence type="predicted"/>
<dbReference type="AlphaFoldDB" id="A0A2T2N517"/>
<dbReference type="STRING" id="1448308.A0A2T2N517"/>
<accession>A0A2T2N517</accession>
<evidence type="ECO:0008006" key="4">
    <source>
        <dbReference type="Google" id="ProtNLM"/>
    </source>
</evidence>
<sequence length="251" mass="28598">MATGTPQHASAQNMGAGLPAYPQTQPSACQSPSPPDQSPTPLEKVKSTITQMRKGSYLQGNIEIDNLTAADFQRMRFELPEEEWVFFQDKVRYAYTNNKLFITIPSGPQELASHKLAELIQTTLKQHRHDSTWGPFLRHIQSMGSTNFDLDGVTSRTPNECWQHTSAKWPGVVVEVQFTKREYPEKQAYDWLVRSRNNIKVLIIVILPLTLGDDSFTVQTWKSQYRDHVWGKKLVSKNVGLSFIVCEFNID</sequence>
<dbReference type="Proteomes" id="UP000240883">
    <property type="component" value="Unassembled WGS sequence"/>
</dbReference>
<evidence type="ECO:0000313" key="3">
    <source>
        <dbReference type="Proteomes" id="UP000240883"/>
    </source>
</evidence>
<organism evidence="2 3">
    <name type="scientific">Corynespora cassiicola Philippines</name>
    <dbReference type="NCBI Taxonomy" id="1448308"/>
    <lineage>
        <taxon>Eukaryota</taxon>
        <taxon>Fungi</taxon>
        <taxon>Dikarya</taxon>
        <taxon>Ascomycota</taxon>
        <taxon>Pezizomycotina</taxon>
        <taxon>Dothideomycetes</taxon>
        <taxon>Pleosporomycetidae</taxon>
        <taxon>Pleosporales</taxon>
        <taxon>Corynesporascaceae</taxon>
        <taxon>Corynespora</taxon>
    </lineage>
</organism>
<evidence type="ECO:0000313" key="2">
    <source>
        <dbReference type="EMBL" id="PSN60537.1"/>
    </source>
</evidence>
<reference evidence="2 3" key="1">
    <citation type="journal article" date="2018" name="Front. Microbiol.">
        <title>Genome-Wide Analysis of Corynespora cassiicola Leaf Fall Disease Putative Effectors.</title>
        <authorList>
            <person name="Lopez D."/>
            <person name="Ribeiro S."/>
            <person name="Label P."/>
            <person name="Fumanal B."/>
            <person name="Venisse J.S."/>
            <person name="Kohler A."/>
            <person name="de Oliveira R.R."/>
            <person name="Labutti K."/>
            <person name="Lipzen A."/>
            <person name="Lail K."/>
            <person name="Bauer D."/>
            <person name="Ohm R.A."/>
            <person name="Barry K.W."/>
            <person name="Spatafora J."/>
            <person name="Grigoriev I.V."/>
            <person name="Martin F.M."/>
            <person name="Pujade-Renaud V."/>
        </authorList>
    </citation>
    <scope>NUCLEOTIDE SEQUENCE [LARGE SCALE GENOMIC DNA]</scope>
    <source>
        <strain evidence="2 3">Philippines</strain>
    </source>
</reference>
<dbReference type="EMBL" id="KZ678148">
    <property type="protein sequence ID" value="PSN60537.1"/>
    <property type="molecule type" value="Genomic_DNA"/>
</dbReference>
<feature type="compositionally biased region" description="Polar residues" evidence="1">
    <location>
        <begin position="1"/>
        <end position="13"/>
    </location>
</feature>
<feature type="region of interest" description="Disordered" evidence="1">
    <location>
        <begin position="1"/>
        <end position="44"/>
    </location>
</feature>
<evidence type="ECO:0000256" key="1">
    <source>
        <dbReference type="SAM" id="MobiDB-lite"/>
    </source>
</evidence>
<protein>
    <recommendedName>
        <fullName evidence="4">Restriction endonuclease domain-containing protein</fullName>
    </recommendedName>
</protein>
<gene>
    <name evidence="2" type="ORF">BS50DRAFT_203401</name>
</gene>
<keyword evidence="3" id="KW-1185">Reference proteome</keyword>
<name>A0A2T2N517_CORCC</name>